<accession>A0ABX7N682</accession>
<dbReference type="EMBL" id="CP071091">
    <property type="protein sequence ID" value="QSQ14264.1"/>
    <property type="molecule type" value="Genomic_DNA"/>
</dbReference>
<protein>
    <submittedName>
        <fullName evidence="2">Metallophosphoesterase</fullName>
    </submittedName>
</protein>
<dbReference type="Gene3D" id="3.60.21.10">
    <property type="match status" value="1"/>
</dbReference>
<name>A0ABX7N682_9BACT</name>
<evidence type="ECO:0000313" key="2">
    <source>
        <dbReference type="EMBL" id="QSQ14264.1"/>
    </source>
</evidence>
<evidence type="ECO:0000313" key="3">
    <source>
        <dbReference type="Proteomes" id="UP000663090"/>
    </source>
</evidence>
<dbReference type="PANTHER" id="PTHR43143">
    <property type="entry name" value="METALLOPHOSPHOESTERASE, CALCINEURIN SUPERFAMILY"/>
    <property type="match status" value="1"/>
</dbReference>
<dbReference type="InterPro" id="IPR029052">
    <property type="entry name" value="Metallo-depent_PP-like"/>
</dbReference>
<dbReference type="Pfam" id="PF00149">
    <property type="entry name" value="Metallophos"/>
    <property type="match status" value="1"/>
</dbReference>
<organism evidence="2 3">
    <name type="scientific">Myxococcus landrumensis</name>
    <dbReference type="NCBI Taxonomy" id="2813577"/>
    <lineage>
        <taxon>Bacteria</taxon>
        <taxon>Pseudomonadati</taxon>
        <taxon>Myxococcota</taxon>
        <taxon>Myxococcia</taxon>
        <taxon>Myxococcales</taxon>
        <taxon>Cystobacterineae</taxon>
        <taxon>Myxococcaceae</taxon>
        <taxon>Myxococcus</taxon>
    </lineage>
</organism>
<dbReference type="RefSeq" id="WP_206716054.1">
    <property type="nucleotide sequence ID" value="NZ_CP071091.1"/>
</dbReference>
<dbReference type="InterPro" id="IPR004843">
    <property type="entry name" value="Calcineurin-like_PHP"/>
</dbReference>
<dbReference type="InterPro" id="IPR051918">
    <property type="entry name" value="STPP_CPPED1"/>
</dbReference>
<dbReference type="PROSITE" id="PS51257">
    <property type="entry name" value="PROKAR_LIPOPROTEIN"/>
    <property type="match status" value="1"/>
</dbReference>
<proteinExistence type="predicted"/>
<dbReference type="Proteomes" id="UP000663090">
    <property type="component" value="Chromosome"/>
</dbReference>
<dbReference type="SUPFAM" id="SSF56300">
    <property type="entry name" value="Metallo-dependent phosphatases"/>
    <property type="match status" value="1"/>
</dbReference>
<feature type="domain" description="Calcineurin-like phosphoesterase" evidence="1">
    <location>
        <begin position="49"/>
        <end position="218"/>
    </location>
</feature>
<dbReference type="PANTHER" id="PTHR43143:SF1">
    <property type="entry name" value="SERINE_THREONINE-PROTEIN PHOSPHATASE CPPED1"/>
    <property type="match status" value="1"/>
</dbReference>
<evidence type="ECO:0000259" key="1">
    <source>
        <dbReference type="Pfam" id="PF00149"/>
    </source>
</evidence>
<sequence length="257" mass="29109">MRYWLPWLLLLFAGCGVFELHPYEVRGGEQDVNARALEKLQRDRADGSFRFAVMGDIGVFLKEAKDAMKDVAQRDVDFVIQVGDLTEFSSAQEYGWVASLLDDAPVPSLAVIGNHDLLGTGRQLFLHHFGTPELVFDYGGSRFVLFDSNSREFDFPGDVPDLDRLRAELMAPPRGGHLFTFSHVPPWHADFDPSLKEPFEDLQAERNVAVSFHGHVHRFSSDAREGVRYFITDALELRNYLVVTVAGESVRIEQVFY</sequence>
<keyword evidence="3" id="KW-1185">Reference proteome</keyword>
<gene>
    <name evidence="2" type="ORF">JY572_39185</name>
</gene>
<reference evidence="2 3" key="1">
    <citation type="submission" date="2021-02" db="EMBL/GenBank/DDBJ databases">
        <title>De Novo genome assembly of isolated myxobacteria.</title>
        <authorList>
            <person name="Stevens D.C."/>
        </authorList>
    </citation>
    <scope>NUCLEOTIDE SEQUENCE [LARGE SCALE GENOMIC DNA]</scope>
    <source>
        <strain evidence="2 3">SCHIC003</strain>
    </source>
</reference>